<proteinExistence type="inferred from homology"/>
<keyword evidence="6" id="KW-0547">Nucleotide-binding</keyword>
<evidence type="ECO:0000256" key="7">
    <source>
        <dbReference type="ARBA" id="ARBA00022842"/>
    </source>
</evidence>
<keyword evidence="3" id="KW-0819">tRNA processing</keyword>
<comment type="cofactor">
    <cofactor evidence="1">
        <name>Mg(2+)</name>
        <dbReference type="ChEBI" id="CHEBI:18420"/>
    </cofactor>
</comment>
<dbReference type="InterPro" id="IPR043519">
    <property type="entry name" value="NT_sf"/>
</dbReference>
<evidence type="ECO:0008006" key="13">
    <source>
        <dbReference type="Google" id="ProtNLM"/>
    </source>
</evidence>
<dbReference type="InterPro" id="IPR032828">
    <property type="entry name" value="PolyA_RNA-bd"/>
</dbReference>
<organism evidence="11 12">
    <name type="scientific">Candidatus Scatomorpha merdipullorum</name>
    <dbReference type="NCBI Taxonomy" id="2840927"/>
    <lineage>
        <taxon>Bacteria</taxon>
        <taxon>Bacillati</taxon>
        <taxon>Bacillota</taxon>
        <taxon>Clostridia</taxon>
        <taxon>Eubacteriales</taxon>
        <taxon>Candidatus Scatomorpha</taxon>
    </lineage>
</organism>
<feature type="domain" description="Poly A polymerase head" evidence="9">
    <location>
        <begin position="2"/>
        <end position="114"/>
    </location>
</feature>
<evidence type="ECO:0000256" key="3">
    <source>
        <dbReference type="ARBA" id="ARBA00022694"/>
    </source>
</evidence>
<dbReference type="GO" id="GO:0000166">
    <property type="term" value="F:nucleotide binding"/>
    <property type="evidence" value="ECO:0007669"/>
    <property type="project" value="UniProtKB-KW"/>
</dbReference>
<dbReference type="Gene3D" id="1.10.3090.10">
    <property type="entry name" value="cca-adding enzyme, domain 2"/>
    <property type="match status" value="1"/>
</dbReference>
<sequence>MRDTLMGRRPADWDVACSAPPDAVEAIFPRTVPTGKRHGTVTVLYGGGSCEVTTYRLEGAYSDRRRPDGVRFTSSLEADLARRDFTVNAMAMDAAGNLTDPFGGREDIERRLIRCVGSPEERFSEDALRMLRALRFAAKLGFEIDGPTLAAISDCAPLASALSAERVAAELAGILASPRPDFAWALAGLGLLDKYLLPGRAVPAPQSALARLPIYARTAHFCAALESGGNITSTKSFLRALRFDARTVKTASAAAKILRSGSRDYKRLL</sequence>
<dbReference type="GO" id="GO:0016779">
    <property type="term" value="F:nucleotidyltransferase activity"/>
    <property type="evidence" value="ECO:0007669"/>
    <property type="project" value="UniProtKB-KW"/>
</dbReference>
<dbReference type="PANTHER" id="PTHR46173">
    <property type="entry name" value="CCA TRNA NUCLEOTIDYLTRANSFERASE 1, MITOCHONDRIAL"/>
    <property type="match status" value="1"/>
</dbReference>
<evidence type="ECO:0000256" key="1">
    <source>
        <dbReference type="ARBA" id="ARBA00001946"/>
    </source>
</evidence>
<reference evidence="11" key="2">
    <citation type="journal article" date="2021" name="PeerJ">
        <title>Extensive microbial diversity within the chicken gut microbiome revealed by metagenomics and culture.</title>
        <authorList>
            <person name="Gilroy R."/>
            <person name="Ravi A."/>
            <person name="Getino M."/>
            <person name="Pursley I."/>
            <person name="Horton D.L."/>
            <person name="Alikhan N.F."/>
            <person name="Baker D."/>
            <person name="Gharbi K."/>
            <person name="Hall N."/>
            <person name="Watson M."/>
            <person name="Adriaenssens E.M."/>
            <person name="Foster-Nyarko E."/>
            <person name="Jarju S."/>
            <person name="Secka A."/>
            <person name="Antonio M."/>
            <person name="Oren A."/>
            <person name="Chaudhuri R.R."/>
            <person name="La Ragione R."/>
            <person name="Hildebrand F."/>
            <person name="Pallen M.J."/>
        </authorList>
    </citation>
    <scope>NUCLEOTIDE SEQUENCE</scope>
    <source>
        <strain evidence="11">ChiHjej10B9-9673</strain>
    </source>
</reference>
<gene>
    <name evidence="11" type="ORF">IAC18_03335</name>
</gene>
<keyword evidence="4" id="KW-0548">Nucleotidyltransferase</keyword>
<evidence type="ECO:0000256" key="5">
    <source>
        <dbReference type="ARBA" id="ARBA00022723"/>
    </source>
</evidence>
<evidence type="ECO:0000256" key="2">
    <source>
        <dbReference type="ARBA" id="ARBA00022679"/>
    </source>
</evidence>
<dbReference type="SUPFAM" id="SSF81891">
    <property type="entry name" value="Poly A polymerase C-terminal region-like"/>
    <property type="match status" value="1"/>
</dbReference>
<reference evidence="11" key="1">
    <citation type="submission" date="2020-10" db="EMBL/GenBank/DDBJ databases">
        <authorList>
            <person name="Gilroy R."/>
        </authorList>
    </citation>
    <scope>NUCLEOTIDE SEQUENCE</scope>
    <source>
        <strain evidence="11">ChiHjej10B9-9673</strain>
    </source>
</reference>
<dbReference type="PANTHER" id="PTHR46173:SF1">
    <property type="entry name" value="CCA TRNA NUCLEOTIDYLTRANSFERASE 1, MITOCHONDRIAL"/>
    <property type="match status" value="1"/>
</dbReference>
<dbReference type="Proteomes" id="UP000824001">
    <property type="component" value="Unassembled WGS sequence"/>
</dbReference>
<evidence type="ECO:0000313" key="12">
    <source>
        <dbReference type="Proteomes" id="UP000824001"/>
    </source>
</evidence>
<evidence type="ECO:0000259" key="10">
    <source>
        <dbReference type="Pfam" id="PF12627"/>
    </source>
</evidence>
<keyword evidence="2 8" id="KW-0808">Transferase</keyword>
<keyword evidence="7" id="KW-0460">Magnesium</keyword>
<evidence type="ECO:0000256" key="8">
    <source>
        <dbReference type="RuleBase" id="RU003953"/>
    </source>
</evidence>
<feature type="domain" description="tRNA nucleotidyltransferase/poly(A) polymerase RNA and SrmB- binding" evidence="10">
    <location>
        <begin position="141"/>
        <end position="192"/>
    </location>
</feature>
<dbReference type="Gene3D" id="3.30.460.10">
    <property type="entry name" value="Beta Polymerase, domain 2"/>
    <property type="match status" value="1"/>
</dbReference>
<evidence type="ECO:0000256" key="6">
    <source>
        <dbReference type="ARBA" id="ARBA00022741"/>
    </source>
</evidence>
<dbReference type="InterPro" id="IPR050264">
    <property type="entry name" value="Bact_CCA-adding_enz_type3_sf"/>
</dbReference>
<dbReference type="Pfam" id="PF12627">
    <property type="entry name" value="PolyA_pol_RNAbd"/>
    <property type="match status" value="1"/>
</dbReference>
<feature type="non-terminal residue" evidence="11">
    <location>
        <position position="269"/>
    </location>
</feature>
<name>A0A9D1JVT4_9FIRM</name>
<keyword evidence="8" id="KW-0694">RNA-binding</keyword>
<dbReference type="GO" id="GO:0000049">
    <property type="term" value="F:tRNA binding"/>
    <property type="evidence" value="ECO:0007669"/>
    <property type="project" value="TreeGrafter"/>
</dbReference>
<dbReference type="InterPro" id="IPR002646">
    <property type="entry name" value="PolA_pol_head_dom"/>
</dbReference>
<dbReference type="GO" id="GO:0008033">
    <property type="term" value="P:tRNA processing"/>
    <property type="evidence" value="ECO:0007669"/>
    <property type="project" value="UniProtKB-KW"/>
</dbReference>
<protein>
    <recommendedName>
        <fullName evidence="13">CCA tRNA nucleotidyltransferase</fullName>
    </recommendedName>
</protein>
<dbReference type="SUPFAM" id="SSF81301">
    <property type="entry name" value="Nucleotidyltransferase"/>
    <property type="match status" value="1"/>
</dbReference>
<dbReference type="CDD" id="cd05398">
    <property type="entry name" value="NT_ClassII-CCAase"/>
    <property type="match status" value="1"/>
</dbReference>
<dbReference type="Pfam" id="PF01743">
    <property type="entry name" value="PolyA_pol"/>
    <property type="match status" value="1"/>
</dbReference>
<comment type="caution">
    <text evidence="11">The sequence shown here is derived from an EMBL/GenBank/DDBJ whole genome shotgun (WGS) entry which is preliminary data.</text>
</comment>
<dbReference type="EMBL" id="DVJK01000090">
    <property type="protein sequence ID" value="HIS66579.1"/>
    <property type="molecule type" value="Genomic_DNA"/>
</dbReference>
<comment type="similarity">
    <text evidence="8">Belongs to the tRNA nucleotidyltransferase/poly(A) polymerase family.</text>
</comment>
<dbReference type="GO" id="GO:0046872">
    <property type="term" value="F:metal ion binding"/>
    <property type="evidence" value="ECO:0007669"/>
    <property type="project" value="UniProtKB-KW"/>
</dbReference>
<accession>A0A9D1JVT4</accession>
<evidence type="ECO:0000256" key="4">
    <source>
        <dbReference type="ARBA" id="ARBA00022695"/>
    </source>
</evidence>
<dbReference type="AlphaFoldDB" id="A0A9D1JVT4"/>
<evidence type="ECO:0000313" key="11">
    <source>
        <dbReference type="EMBL" id="HIS66579.1"/>
    </source>
</evidence>
<evidence type="ECO:0000259" key="9">
    <source>
        <dbReference type="Pfam" id="PF01743"/>
    </source>
</evidence>
<keyword evidence="5" id="KW-0479">Metal-binding</keyword>